<dbReference type="CDD" id="cd00093">
    <property type="entry name" value="HTH_XRE"/>
    <property type="match status" value="1"/>
</dbReference>
<sequence length="79" mass="8941">MTIKKAISQRILQLCEENNITLNKLSTMAGITQSTLNDVVHGKSKNPTVKTIYYICFGLGIEMKDFFDSDLFHNLTDND</sequence>
<reference evidence="2 3" key="1">
    <citation type="submission" date="2016-09" db="EMBL/GenBank/DDBJ databases">
        <title>Genomic analysis reveals versatility of anaerobic energy metabolism of Geosporobacter ferrireducens IRF9 of phylum Firmicutes.</title>
        <authorList>
            <person name="Kim S.-J."/>
        </authorList>
    </citation>
    <scope>NUCLEOTIDE SEQUENCE [LARGE SCALE GENOMIC DNA]</scope>
    <source>
        <strain evidence="2 3">IRF9</strain>
    </source>
</reference>
<dbReference type="SMART" id="SM00530">
    <property type="entry name" value="HTH_XRE"/>
    <property type="match status" value="1"/>
</dbReference>
<organism evidence="2 3">
    <name type="scientific">Geosporobacter ferrireducens</name>
    <dbReference type="NCBI Taxonomy" id="1424294"/>
    <lineage>
        <taxon>Bacteria</taxon>
        <taxon>Bacillati</taxon>
        <taxon>Bacillota</taxon>
        <taxon>Clostridia</taxon>
        <taxon>Peptostreptococcales</taxon>
        <taxon>Thermotaleaceae</taxon>
        <taxon>Geosporobacter</taxon>
    </lineage>
</organism>
<dbReference type="InterPro" id="IPR001387">
    <property type="entry name" value="Cro/C1-type_HTH"/>
</dbReference>
<gene>
    <name evidence="2" type="ORF">Gferi_05020</name>
</gene>
<evidence type="ECO:0000313" key="2">
    <source>
        <dbReference type="EMBL" id="AOT68971.1"/>
    </source>
</evidence>
<dbReference type="EMBL" id="CP017269">
    <property type="protein sequence ID" value="AOT68971.1"/>
    <property type="molecule type" value="Genomic_DNA"/>
</dbReference>
<proteinExistence type="predicted"/>
<evidence type="ECO:0000313" key="3">
    <source>
        <dbReference type="Proteomes" id="UP000095743"/>
    </source>
</evidence>
<dbReference type="SUPFAM" id="SSF47413">
    <property type="entry name" value="lambda repressor-like DNA-binding domains"/>
    <property type="match status" value="1"/>
</dbReference>
<dbReference type="GO" id="GO:0003677">
    <property type="term" value="F:DNA binding"/>
    <property type="evidence" value="ECO:0007669"/>
    <property type="project" value="InterPro"/>
</dbReference>
<evidence type="ECO:0000259" key="1">
    <source>
        <dbReference type="PROSITE" id="PS50943"/>
    </source>
</evidence>
<protein>
    <submittedName>
        <fullName evidence="2">Transcriptional regulator</fullName>
    </submittedName>
</protein>
<feature type="domain" description="HTH cro/C1-type" evidence="1">
    <location>
        <begin position="11"/>
        <end position="66"/>
    </location>
</feature>
<dbReference type="Pfam" id="PF13443">
    <property type="entry name" value="HTH_26"/>
    <property type="match status" value="1"/>
</dbReference>
<dbReference type="PROSITE" id="PS50943">
    <property type="entry name" value="HTH_CROC1"/>
    <property type="match status" value="1"/>
</dbReference>
<dbReference type="InterPro" id="IPR010982">
    <property type="entry name" value="Lambda_DNA-bd_dom_sf"/>
</dbReference>
<dbReference type="RefSeq" id="WP_069974537.1">
    <property type="nucleotide sequence ID" value="NZ_CP017269.1"/>
</dbReference>
<dbReference type="AlphaFoldDB" id="A0A1D8GDJ2"/>
<dbReference type="OrthoDB" id="9781521at2"/>
<name>A0A1D8GDJ2_9FIRM</name>
<dbReference type="STRING" id="1424294.Gferi_05020"/>
<dbReference type="Proteomes" id="UP000095743">
    <property type="component" value="Chromosome"/>
</dbReference>
<dbReference type="KEGG" id="gfe:Gferi_05020"/>
<accession>A0A1D8GDJ2</accession>
<dbReference type="Gene3D" id="1.10.260.40">
    <property type="entry name" value="lambda repressor-like DNA-binding domains"/>
    <property type="match status" value="1"/>
</dbReference>
<keyword evidence="3" id="KW-1185">Reference proteome</keyword>